<dbReference type="Pfam" id="PF01368">
    <property type="entry name" value="DHH"/>
    <property type="match status" value="1"/>
</dbReference>
<name>A0A2A5TA37_EUBML</name>
<accession>A0A2A5TA37</accession>
<dbReference type="InterPro" id="IPR003156">
    <property type="entry name" value="DHHA1_dom"/>
</dbReference>
<gene>
    <name evidence="3" type="ORF">CPZ25_004735</name>
</gene>
<dbReference type="EMBL" id="CP029487">
    <property type="protein sequence ID" value="QCT70660.1"/>
    <property type="molecule type" value="Genomic_DNA"/>
</dbReference>
<dbReference type="SUPFAM" id="SSF64182">
    <property type="entry name" value="DHH phosphoesterases"/>
    <property type="match status" value="1"/>
</dbReference>
<dbReference type="PANTHER" id="PTHR47618:SF1">
    <property type="entry name" value="BIFUNCTIONAL OLIGORIBONUCLEASE AND PAP PHOSPHATASE NRNA"/>
    <property type="match status" value="1"/>
</dbReference>
<keyword evidence="4" id="KW-1185">Reference proteome</keyword>
<dbReference type="InterPro" id="IPR038763">
    <property type="entry name" value="DHH_sf"/>
</dbReference>
<dbReference type="InterPro" id="IPR051319">
    <property type="entry name" value="Oligoribo/pAp-PDE_c-di-AMP_PDE"/>
</dbReference>
<dbReference type="Gene3D" id="3.90.1640.10">
    <property type="entry name" value="inorganic pyrophosphatase (n-terminal core)"/>
    <property type="match status" value="1"/>
</dbReference>
<organism evidence="3 4">
    <name type="scientific">Eubacterium maltosivorans</name>
    <dbReference type="NCBI Taxonomy" id="2041044"/>
    <lineage>
        <taxon>Bacteria</taxon>
        <taxon>Bacillati</taxon>
        <taxon>Bacillota</taxon>
        <taxon>Clostridia</taxon>
        <taxon>Eubacteriales</taxon>
        <taxon>Eubacteriaceae</taxon>
        <taxon>Eubacterium</taxon>
    </lineage>
</organism>
<dbReference type="Pfam" id="PF02272">
    <property type="entry name" value="DHHA1"/>
    <property type="match status" value="1"/>
</dbReference>
<sequence length="324" mass="36457">MKKVPTEILDCIKENQSFLILVHNKPDGDAIGSAIAFGKGLKALGKNVDYYIETPLEDKLQFFSESRYFEDELRDEYDVVTFLDCSTIEYAFKPVPMVDARTTMVIDHHATNQGYGDINFLEITAATAELVFRILDALGVELDPEMVEAVFTGISTDTGSFQFANVTAETHQILSRLYEKRDNFAVLSKRLHSEKNYAQMKLYGKAVDSLQLYEDNTLAWIFLSYADICKYGGPVQITDDVANIGMNVIGVQLSATVKEVECGIYRVSLRSKTPFKIDVSLIARKYGGGGHMRAAGFTFKGDLKALKKELIEVIEYYRKHEEDI</sequence>
<dbReference type="AlphaFoldDB" id="A0A2A5TA37"/>
<feature type="domain" description="DHHA1" evidence="2">
    <location>
        <begin position="235"/>
        <end position="314"/>
    </location>
</feature>
<proteinExistence type="predicted"/>
<dbReference type="PANTHER" id="PTHR47618">
    <property type="entry name" value="BIFUNCTIONAL OLIGORIBONUCLEASE AND PAP PHOSPHATASE NRNA"/>
    <property type="match status" value="1"/>
</dbReference>
<protein>
    <submittedName>
        <fullName evidence="3">Bifunctional oligoribonuclease/PAP phosphatase NrnA</fullName>
    </submittedName>
</protein>
<dbReference type="KEGG" id="emt:CPZ25_004735"/>
<dbReference type="Proteomes" id="UP000218387">
    <property type="component" value="Chromosome"/>
</dbReference>
<dbReference type="InterPro" id="IPR001667">
    <property type="entry name" value="DDH_dom"/>
</dbReference>
<evidence type="ECO:0000259" key="2">
    <source>
        <dbReference type="Pfam" id="PF02272"/>
    </source>
</evidence>
<evidence type="ECO:0000313" key="3">
    <source>
        <dbReference type="EMBL" id="QCT70660.1"/>
    </source>
</evidence>
<feature type="domain" description="DDH" evidence="1">
    <location>
        <begin position="18"/>
        <end position="154"/>
    </location>
</feature>
<dbReference type="GO" id="GO:0003676">
    <property type="term" value="F:nucleic acid binding"/>
    <property type="evidence" value="ECO:0007669"/>
    <property type="project" value="InterPro"/>
</dbReference>
<reference evidence="3 4" key="1">
    <citation type="submission" date="2018-05" db="EMBL/GenBank/DDBJ databases">
        <title>Genome comparison of Eubacterium sp.</title>
        <authorList>
            <person name="Feng Y."/>
            <person name="Sanchez-Andrea I."/>
            <person name="Stams A.J.M."/>
            <person name="De Vos W.M."/>
        </authorList>
    </citation>
    <scope>NUCLEOTIDE SEQUENCE [LARGE SCALE GENOMIC DNA]</scope>
    <source>
        <strain evidence="3 4">YI</strain>
    </source>
</reference>
<evidence type="ECO:0000313" key="4">
    <source>
        <dbReference type="Proteomes" id="UP000218387"/>
    </source>
</evidence>
<dbReference type="Gene3D" id="3.10.310.30">
    <property type="match status" value="1"/>
</dbReference>
<dbReference type="RefSeq" id="WP_058694276.1">
    <property type="nucleotide sequence ID" value="NZ_CABJDW020000008.1"/>
</dbReference>
<evidence type="ECO:0000259" key="1">
    <source>
        <dbReference type="Pfam" id="PF01368"/>
    </source>
</evidence>